<proteinExistence type="predicted"/>
<dbReference type="InterPro" id="IPR005587">
    <property type="entry name" value="UPF0304_YfbU"/>
</dbReference>
<keyword evidence="2" id="KW-1185">Reference proteome</keyword>
<comment type="caution">
    <text evidence="1">The sequence shown here is derived from an EMBL/GenBank/DDBJ whole genome shotgun (WGS) entry which is preliminary data.</text>
</comment>
<accession>A0AAW9A968</accession>
<dbReference type="NCBIfam" id="NF003936">
    <property type="entry name" value="PRK05445.1"/>
    <property type="match status" value="1"/>
</dbReference>
<reference evidence="1 2" key="1">
    <citation type="submission" date="2023-06" db="EMBL/GenBank/DDBJ databases">
        <title>Sporosarcina sp. nov., isolated from Korean traditional fermented seafood 'Jeotgal'.</title>
        <authorList>
            <person name="Yang A.I."/>
            <person name="Shin N.-R."/>
        </authorList>
    </citation>
    <scope>NUCLEOTIDE SEQUENCE [LARGE SCALE GENOMIC DNA]</scope>
    <source>
        <strain evidence="1 2">KCTC43456</strain>
    </source>
</reference>
<dbReference type="InterPro" id="IPR023146">
    <property type="entry name" value="YfbU_alpha-helical_sf"/>
</dbReference>
<evidence type="ECO:0000313" key="1">
    <source>
        <dbReference type="EMBL" id="MDW0116233.1"/>
    </source>
</evidence>
<dbReference type="Proteomes" id="UP001271648">
    <property type="component" value="Unassembled WGS sequence"/>
</dbReference>
<dbReference type="EMBL" id="JAUBDJ010000002">
    <property type="protein sequence ID" value="MDW0116233.1"/>
    <property type="molecule type" value="Genomic_DNA"/>
</dbReference>
<dbReference type="InterPro" id="IPR023145">
    <property type="entry name" value="YfbU_helix-hairpin_sf"/>
</dbReference>
<dbReference type="Pfam" id="PF03887">
    <property type="entry name" value="YfbU"/>
    <property type="match status" value="1"/>
</dbReference>
<organism evidence="1 2">
    <name type="scientific">Sporosarcina thermotolerans</name>
    <dbReference type="NCBI Taxonomy" id="633404"/>
    <lineage>
        <taxon>Bacteria</taxon>
        <taxon>Bacillati</taxon>
        <taxon>Bacillota</taxon>
        <taxon>Bacilli</taxon>
        <taxon>Bacillales</taxon>
        <taxon>Caryophanaceae</taxon>
        <taxon>Sporosarcina</taxon>
    </lineage>
</organism>
<dbReference type="RefSeq" id="WP_317940322.1">
    <property type="nucleotide sequence ID" value="NZ_JAUBDJ010000002.1"/>
</dbReference>
<dbReference type="Gene3D" id="1.10.3190.10">
    <property type="entry name" value="yfbu gene product, domain 2"/>
    <property type="match status" value="1"/>
</dbReference>
<evidence type="ECO:0000313" key="2">
    <source>
        <dbReference type="Proteomes" id="UP001271648"/>
    </source>
</evidence>
<dbReference type="SUPFAM" id="SSF116960">
    <property type="entry name" value="YfbU-like"/>
    <property type="match status" value="1"/>
</dbReference>
<dbReference type="Gene3D" id="1.10.287.680">
    <property type="entry name" value="Helix hairpin bin"/>
    <property type="match status" value="1"/>
</dbReference>
<sequence>MKLTKFERLMLSNQFKILEGLYPKEKKNYELNRKALEEGYSLHYNGAFESLSPVELTEDECREVLDILSMYRALTYSFEKLEDKSGITMESIKFNGFSENDEEESKRLSYTHYFIMDLNRFEELKYGEEWAFFNSFIPMLDSYRRMLSAWTTVNRKQELNRDEIIRIVEER</sequence>
<protein>
    <submittedName>
        <fullName evidence="1">YfbU family protein</fullName>
    </submittedName>
</protein>
<gene>
    <name evidence="1" type="ORF">QTL97_04755</name>
</gene>
<dbReference type="AlphaFoldDB" id="A0AAW9A968"/>
<name>A0AAW9A968_9BACL</name>